<protein>
    <submittedName>
        <fullName evidence="1">Uncharacterized protein</fullName>
    </submittedName>
</protein>
<name>A0A0B7IIX6_9FLAO</name>
<evidence type="ECO:0000313" key="1">
    <source>
        <dbReference type="EMBL" id="CEN51826.1"/>
    </source>
</evidence>
<dbReference type="Proteomes" id="UP000039370">
    <property type="component" value="Unassembled WGS sequence"/>
</dbReference>
<reference evidence="2" key="1">
    <citation type="submission" date="2015-01" db="EMBL/GenBank/DDBJ databases">
        <authorList>
            <person name="MANFREDI Pablo"/>
        </authorList>
    </citation>
    <scope>NUCLEOTIDE SEQUENCE [LARGE SCALE GENOMIC DNA]</scope>
    <source>
        <strain evidence="2">Cc11</strain>
    </source>
</reference>
<evidence type="ECO:0000313" key="2">
    <source>
        <dbReference type="Proteomes" id="UP000039370"/>
    </source>
</evidence>
<accession>A0A0B7IIX6</accession>
<dbReference type="Pfam" id="PF25680">
    <property type="entry name" value="Mom"/>
    <property type="match status" value="1"/>
</dbReference>
<dbReference type="AlphaFoldDB" id="A0A0B7IIX6"/>
<dbReference type="InterPro" id="IPR057895">
    <property type="entry name" value="Mom"/>
</dbReference>
<sequence length="261" mass="30632">MKFINNGEKYLKMNEIKRIVVQSSRMGNLVIKRISKEKAKSLIIKNHYSKKLGANHGLFNYGIFQENKEAENECLGVAVYGYMMHPKARHFTHPNPHALMLELNRMWISDELGKNAETILISRSLKLLREDCPNCVAVQSFADGRLGCGTIYKAANFQYYGHHRTTFIKNKRTGEISHEMNFTRMDSKGMYLRNNLAFLLGDVEVFQVDTYRYIFPLCKRFRYNKPSQPYPAYNRGVTPFEWQRNRKLIKERLIKFISELE</sequence>
<gene>
    <name evidence="1" type="ORF">CCAN11_2360020</name>
</gene>
<proteinExistence type="predicted"/>
<organism evidence="1 2">
    <name type="scientific">Capnocytophaga canimorsus</name>
    <dbReference type="NCBI Taxonomy" id="28188"/>
    <lineage>
        <taxon>Bacteria</taxon>
        <taxon>Pseudomonadati</taxon>
        <taxon>Bacteroidota</taxon>
        <taxon>Flavobacteriia</taxon>
        <taxon>Flavobacteriales</taxon>
        <taxon>Flavobacteriaceae</taxon>
        <taxon>Capnocytophaga</taxon>
    </lineage>
</organism>
<dbReference type="EMBL" id="CDOK01000153">
    <property type="protein sequence ID" value="CEN51826.1"/>
    <property type="molecule type" value="Genomic_DNA"/>
</dbReference>